<organism evidence="1 2">
    <name type="scientific">Arctium lappa</name>
    <name type="common">Greater burdock</name>
    <name type="synonym">Lappa major</name>
    <dbReference type="NCBI Taxonomy" id="4217"/>
    <lineage>
        <taxon>Eukaryota</taxon>
        <taxon>Viridiplantae</taxon>
        <taxon>Streptophyta</taxon>
        <taxon>Embryophyta</taxon>
        <taxon>Tracheophyta</taxon>
        <taxon>Spermatophyta</taxon>
        <taxon>Magnoliopsida</taxon>
        <taxon>eudicotyledons</taxon>
        <taxon>Gunneridae</taxon>
        <taxon>Pentapetalae</taxon>
        <taxon>asterids</taxon>
        <taxon>campanulids</taxon>
        <taxon>Asterales</taxon>
        <taxon>Asteraceae</taxon>
        <taxon>Carduoideae</taxon>
        <taxon>Cardueae</taxon>
        <taxon>Arctiinae</taxon>
        <taxon>Arctium</taxon>
    </lineage>
</organism>
<comment type="caution">
    <text evidence="1">The sequence shown here is derived from an EMBL/GenBank/DDBJ whole genome shotgun (WGS) entry which is preliminary data.</text>
</comment>
<evidence type="ECO:0000313" key="1">
    <source>
        <dbReference type="EMBL" id="KAI3677742.1"/>
    </source>
</evidence>
<name>A0ACB8Y2J5_ARCLA</name>
<protein>
    <submittedName>
        <fullName evidence="1">Uncharacterized protein</fullName>
    </submittedName>
</protein>
<proteinExistence type="predicted"/>
<accession>A0ACB8Y2J5</accession>
<gene>
    <name evidence="1" type="ORF">L6452_37010</name>
</gene>
<reference evidence="1 2" key="2">
    <citation type="journal article" date="2022" name="Mol. Ecol. Resour.">
        <title>The genomes of chicory, endive, great burdock and yacon provide insights into Asteraceae paleo-polyploidization history and plant inulin production.</title>
        <authorList>
            <person name="Fan W."/>
            <person name="Wang S."/>
            <person name="Wang H."/>
            <person name="Wang A."/>
            <person name="Jiang F."/>
            <person name="Liu H."/>
            <person name="Zhao H."/>
            <person name="Xu D."/>
            <person name="Zhang Y."/>
        </authorList>
    </citation>
    <scope>NUCLEOTIDE SEQUENCE [LARGE SCALE GENOMIC DNA]</scope>
    <source>
        <strain evidence="2">cv. Niubang</strain>
    </source>
</reference>
<keyword evidence="2" id="KW-1185">Reference proteome</keyword>
<dbReference type="Proteomes" id="UP001055879">
    <property type="component" value="Linkage Group LG14"/>
</dbReference>
<sequence>MRAEDGRRRSSSVGQGQQHRGENSGRVERKEGERKPNKSYLEAFKYGHKKREYSADGDQPEVVRKEDQIFDQKSVLGEWSSEENNNDFLKMCIVGRVSSIDHLEAIKKLCADIWFDYKVKYLGEEDSSFSSFMEDQLSVQEEVGIDSSDENSNQSFESEDDSVSETEWGEESKFGEDDGRYINGGKSLENINGEGVEGSTGDRGEFRQRPRKSNSRPAELMNSFLKEKQAAMIYTRRQFN</sequence>
<dbReference type="EMBL" id="CM042060">
    <property type="protein sequence ID" value="KAI3677742.1"/>
    <property type="molecule type" value="Genomic_DNA"/>
</dbReference>
<reference evidence="2" key="1">
    <citation type="journal article" date="2022" name="Mol. Ecol. Resour.">
        <title>The genomes of chicory, endive, great burdock and yacon provide insights into Asteraceae palaeo-polyploidization history and plant inulin production.</title>
        <authorList>
            <person name="Fan W."/>
            <person name="Wang S."/>
            <person name="Wang H."/>
            <person name="Wang A."/>
            <person name="Jiang F."/>
            <person name="Liu H."/>
            <person name="Zhao H."/>
            <person name="Xu D."/>
            <person name="Zhang Y."/>
        </authorList>
    </citation>
    <scope>NUCLEOTIDE SEQUENCE [LARGE SCALE GENOMIC DNA]</scope>
    <source>
        <strain evidence="2">cv. Niubang</strain>
    </source>
</reference>
<evidence type="ECO:0000313" key="2">
    <source>
        <dbReference type="Proteomes" id="UP001055879"/>
    </source>
</evidence>